<proteinExistence type="predicted"/>
<feature type="compositionally biased region" description="Acidic residues" evidence="1">
    <location>
        <begin position="1"/>
        <end position="17"/>
    </location>
</feature>
<name>A0A3P6GDB7_BRAOL</name>
<feature type="region of interest" description="Disordered" evidence="1">
    <location>
        <begin position="1"/>
        <end position="27"/>
    </location>
</feature>
<dbReference type="EMBL" id="LR031879">
    <property type="protein sequence ID" value="VDD54222.1"/>
    <property type="molecule type" value="Genomic_DNA"/>
</dbReference>
<protein>
    <submittedName>
        <fullName evidence="2">Uncharacterized protein</fullName>
    </submittedName>
</protein>
<accession>A0A3P6GDB7</accession>
<sequence>MGGGGEEETVNVDEETMGGDSSRGAHLTSMKQSVMVVVPITLGIDETIGNGGGEMCRSSIYKGITPLFFFNSSIGYDQNRQH</sequence>
<evidence type="ECO:0000256" key="1">
    <source>
        <dbReference type="SAM" id="MobiDB-lite"/>
    </source>
</evidence>
<reference evidence="2" key="1">
    <citation type="submission" date="2018-11" db="EMBL/GenBank/DDBJ databases">
        <authorList>
            <consortium name="Genoscope - CEA"/>
            <person name="William W."/>
        </authorList>
    </citation>
    <scope>NUCLEOTIDE SEQUENCE</scope>
</reference>
<evidence type="ECO:0000313" key="2">
    <source>
        <dbReference type="EMBL" id="VDD54222.1"/>
    </source>
</evidence>
<dbReference type="AlphaFoldDB" id="A0A3P6GDB7"/>
<gene>
    <name evidence="2" type="ORF">BOLC8T47451H</name>
</gene>
<organism evidence="2">
    <name type="scientific">Brassica oleracea</name>
    <name type="common">Wild cabbage</name>
    <dbReference type="NCBI Taxonomy" id="3712"/>
    <lineage>
        <taxon>Eukaryota</taxon>
        <taxon>Viridiplantae</taxon>
        <taxon>Streptophyta</taxon>
        <taxon>Embryophyta</taxon>
        <taxon>Tracheophyta</taxon>
        <taxon>Spermatophyta</taxon>
        <taxon>Magnoliopsida</taxon>
        <taxon>eudicotyledons</taxon>
        <taxon>Gunneridae</taxon>
        <taxon>Pentapetalae</taxon>
        <taxon>rosids</taxon>
        <taxon>malvids</taxon>
        <taxon>Brassicales</taxon>
        <taxon>Brassicaceae</taxon>
        <taxon>Brassiceae</taxon>
        <taxon>Brassica</taxon>
    </lineage>
</organism>